<dbReference type="Proteomes" id="UP001139411">
    <property type="component" value="Unassembled WGS sequence"/>
</dbReference>
<evidence type="ECO:0000256" key="1">
    <source>
        <dbReference type="SAM" id="SignalP"/>
    </source>
</evidence>
<organism evidence="2 3">
    <name type="scientific">Dyadobacter chenhuakuii</name>
    <dbReference type="NCBI Taxonomy" id="2909339"/>
    <lineage>
        <taxon>Bacteria</taxon>
        <taxon>Pseudomonadati</taxon>
        <taxon>Bacteroidota</taxon>
        <taxon>Cytophagia</taxon>
        <taxon>Cytophagales</taxon>
        <taxon>Spirosomataceae</taxon>
        <taxon>Dyadobacter</taxon>
    </lineage>
</organism>
<gene>
    <name evidence="2" type="ORF">L0661_05905</name>
</gene>
<dbReference type="RefSeq" id="WP_235177131.1">
    <property type="nucleotide sequence ID" value="NZ_JAKFFV010000003.1"/>
</dbReference>
<feature type="chain" id="PRO_5040965989" evidence="1">
    <location>
        <begin position="25"/>
        <end position="162"/>
    </location>
</feature>
<comment type="caution">
    <text evidence="2">The sequence shown here is derived from an EMBL/GenBank/DDBJ whole genome shotgun (WGS) entry which is preliminary data.</text>
</comment>
<accession>A0A9X1TRD3</accession>
<feature type="signal peptide" evidence="1">
    <location>
        <begin position="1"/>
        <end position="24"/>
    </location>
</feature>
<protein>
    <submittedName>
        <fullName evidence="2">Uncharacterized protein</fullName>
    </submittedName>
</protein>
<dbReference type="EMBL" id="JAKFFV010000003">
    <property type="protein sequence ID" value="MCF2497829.1"/>
    <property type="molecule type" value="Genomic_DNA"/>
</dbReference>
<name>A0A9X1TRD3_9BACT</name>
<dbReference type="PROSITE" id="PS51257">
    <property type="entry name" value="PROKAR_LIPOPROTEIN"/>
    <property type="match status" value="1"/>
</dbReference>
<keyword evidence="1" id="KW-0732">Signal</keyword>
<sequence length="162" mass="18002">MKNSSPIRALMLLFLILAMFSCNRATKDVAQQTFLYDAVNLANQHNGFYTKAGQVDFAAKDVEDQRELSITLHNGAASPKNIKIFQKKEAKSPDLKSGKYEVLFLRSALILNDPATGQSVEFIVKNEDFDALKAKLPTNYFNKNAMEVIGIAIYGKPEVLAL</sequence>
<evidence type="ECO:0000313" key="3">
    <source>
        <dbReference type="Proteomes" id="UP001139411"/>
    </source>
</evidence>
<dbReference type="AlphaFoldDB" id="A0A9X1TRD3"/>
<evidence type="ECO:0000313" key="2">
    <source>
        <dbReference type="EMBL" id="MCF2497829.1"/>
    </source>
</evidence>
<reference evidence="2" key="1">
    <citation type="submission" date="2022-01" db="EMBL/GenBank/DDBJ databases">
        <title>Novel species in genus Dyadobacter.</title>
        <authorList>
            <person name="Ma C."/>
        </authorList>
    </citation>
    <scope>NUCLEOTIDE SEQUENCE</scope>
    <source>
        <strain evidence="2">CY357</strain>
    </source>
</reference>
<proteinExistence type="predicted"/>